<dbReference type="EnsemblMetazoa" id="GPAI007125-RA">
    <property type="protein sequence ID" value="GPAI007125-PA"/>
    <property type="gene ID" value="GPAI007125"/>
</dbReference>
<accession>A0A1A9Z8P3</accession>
<sequence length="159" mass="17872">MMSFKFYAALRRRRDPTDKYTADPAQPNLRFSRPYSKNSSRIRGVPTMFLGQFEDGSIDNSEDQHVSGGSGEVIGVEATSTALRIADAEQTTTSTAPALFEDNDQLQGKRTEKDVLLLNLVHDFNQMDSPMIRNDITPPPGAPKLENSARLRRYRHNID</sequence>
<protein>
    <submittedName>
        <fullName evidence="2">Uncharacterized protein</fullName>
    </submittedName>
</protein>
<dbReference type="AlphaFoldDB" id="A0A1A9Z8P3"/>
<dbReference type="STRING" id="7398.A0A1A9Z8P3"/>
<evidence type="ECO:0000313" key="2">
    <source>
        <dbReference type="EnsemblMetazoa" id="GPAI007125-PA"/>
    </source>
</evidence>
<reference evidence="2" key="2">
    <citation type="submission" date="2020-05" db="UniProtKB">
        <authorList>
            <consortium name="EnsemblMetazoa"/>
        </authorList>
    </citation>
    <scope>IDENTIFICATION</scope>
    <source>
        <strain evidence="2">IAEA</strain>
    </source>
</reference>
<dbReference type="VEuPathDB" id="VectorBase:GPAI007125"/>
<proteinExistence type="predicted"/>
<evidence type="ECO:0000256" key="1">
    <source>
        <dbReference type="SAM" id="MobiDB-lite"/>
    </source>
</evidence>
<keyword evidence="3" id="KW-1185">Reference proteome</keyword>
<feature type="region of interest" description="Disordered" evidence="1">
    <location>
        <begin position="15"/>
        <end position="38"/>
    </location>
</feature>
<evidence type="ECO:0000313" key="3">
    <source>
        <dbReference type="Proteomes" id="UP000092445"/>
    </source>
</evidence>
<organism evidence="2 3">
    <name type="scientific">Glossina pallidipes</name>
    <name type="common">Tsetse fly</name>
    <dbReference type="NCBI Taxonomy" id="7398"/>
    <lineage>
        <taxon>Eukaryota</taxon>
        <taxon>Metazoa</taxon>
        <taxon>Ecdysozoa</taxon>
        <taxon>Arthropoda</taxon>
        <taxon>Hexapoda</taxon>
        <taxon>Insecta</taxon>
        <taxon>Pterygota</taxon>
        <taxon>Neoptera</taxon>
        <taxon>Endopterygota</taxon>
        <taxon>Diptera</taxon>
        <taxon>Brachycera</taxon>
        <taxon>Muscomorpha</taxon>
        <taxon>Hippoboscoidea</taxon>
        <taxon>Glossinidae</taxon>
        <taxon>Glossina</taxon>
    </lineage>
</organism>
<dbReference type="Proteomes" id="UP000092445">
    <property type="component" value="Unassembled WGS sequence"/>
</dbReference>
<reference evidence="3" key="1">
    <citation type="submission" date="2014-03" db="EMBL/GenBank/DDBJ databases">
        <authorList>
            <person name="Aksoy S."/>
            <person name="Warren W."/>
            <person name="Wilson R.K."/>
        </authorList>
    </citation>
    <scope>NUCLEOTIDE SEQUENCE [LARGE SCALE GENOMIC DNA]</scope>
    <source>
        <strain evidence="3">IAEA</strain>
    </source>
</reference>
<name>A0A1A9Z8P3_GLOPL</name>